<keyword evidence="3 8" id="KW-0349">Heme</keyword>
<evidence type="ECO:0000256" key="7">
    <source>
        <dbReference type="ARBA" id="ARBA00023033"/>
    </source>
</evidence>
<comment type="cofactor">
    <cofactor evidence="1 8">
        <name>heme</name>
        <dbReference type="ChEBI" id="CHEBI:30413"/>
    </cofactor>
</comment>
<keyword evidence="5 9" id="KW-0560">Oxidoreductase</keyword>
<dbReference type="EMBL" id="JANAVB010034684">
    <property type="protein sequence ID" value="KAJ6806215.1"/>
    <property type="molecule type" value="Genomic_DNA"/>
</dbReference>
<name>A0AAX6ER16_IRIPA</name>
<evidence type="ECO:0000256" key="2">
    <source>
        <dbReference type="ARBA" id="ARBA00010617"/>
    </source>
</evidence>
<dbReference type="InterPro" id="IPR002401">
    <property type="entry name" value="Cyt_P450_E_grp-I"/>
</dbReference>
<dbReference type="GO" id="GO:0020037">
    <property type="term" value="F:heme binding"/>
    <property type="evidence" value="ECO:0007669"/>
    <property type="project" value="InterPro"/>
</dbReference>
<keyword evidence="6 8" id="KW-0408">Iron</keyword>
<evidence type="ECO:0000313" key="12">
    <source>
        <dbReference type="Proteomes" id="UP001140949"/>
    </source>
</evidence>
<protein>
    <submittedName>
        <fullName evidence="11">Cytochrome P450 71A1-like isoform X1</fullName>
    </submittedName>
</protein>
<dbReference type="SUPFAM" id="SSF48264">
    <property type="entry name" value="Cytochrome P450"/>
    <property type="match status" value="1"/>
</dbReference>
<dbReference type="PRINTS" id="PR00385">
    <property type="entry name" value="P450"/>
</dbReference>
<feature type="binding site" description="axial binding residue" evidence="8">
    <location>
        <position position="447"/>
    </location>
    <ligand>
        <name>heme</name>
        <dbReference type="ChEBI" id="CHEBI:30413"/>
    </ligand>
    <ligandPart>
        <name>Fe</name>
        <dbReference type="ChEBI" id="CHEBI:18248"/>
    </ligandPart>
</feature>
<dbReference type="InterPro" id="IPR017972">
    <property type="entry name" value="Cyt_P450_CS"/>
</dbReference>
<keyword evidence="10" id="KW-0732">Signal</keyword>
<evidence type="ECO:0000256" key="3">
    <source>
        <dbReference type="ARBA" id="ARBA00022617"/>
    </source>
</evidence>
<dbReference type="PROSITE" id="PS00086">
    <property type="entry name" value="CYTOCHROME_P450"/>
    <property type="match status" value="1"/>
</dbReference>
<dbReference type="PRINTS" id="PR00463">
    <property type="entry name" value="EP450I"/>
</dbReference>
<evidence type="ECO:0000256" key="9">
    <source>
        <dbReference type="RuleBase" id="RU000461"/>
    </source>
</evidence>
<proteinExistence type="inferred from homology"/>
<dbReference type="AlphaFoldDB" id="A0AAX6ER16"/>
<evidence type="ECO:0000256" key="8">
    <source>
        <dbReference type="PIRSR" id="PIRSR602401-1"/>
    </source>
</evidence>
<dbReference type="Pfam" id="PF00067">
    <property type="entry name" value="p450"/>
    <property type="match status" value="1"/>
</dbReference>
<feature type="chain" id="PRO_5043791754" evidence="10">
    <location>
        <begin position="28"/>
        <end position="504"/>
    </location>
</feature>
<dbReference type="GO" id="GO:0004497">
    <property type="term" value="F:monooxygenase activity"/>
    <property type="evidence" value="ECO:0007669"/>
    <property type="project" value="UniProtKB-KW"/>
</dbReference>
<dbReference type="InterPro" id="IPR001128">
    <property type="entry name" value="Cyt_P450"/>
</dbReference>
<keyword evidence="4 8" id="KW-0479">Metal-binding</keyword>
<reference evidence="11" key="1">
    <citation type="journal article" date="2023" name="GigaByte">
        <title>Genome assembly of the bearded iris, Iris pallida Lam.</title>
        <authorList>
            <person name="Bruccoleri R.E."/>
            <person name="Oakeley E.J."/>
            <person name="Faust A.M.E."/>
            <person name="Altorfer M."/>
            <person name="Dessus-Babus S."/>
            <person name="Burckhardt D."/>
            <person name="Oertli M."/>
            <person name="Naumann U."/>
            <person name="Petersen F."/>
            <person name="Wong J."/>
        </authorList>
    </citation>
    <scope>NUCLEOTIDE SEQUENCE</scope>
    <source>
        <strain evidence="11">GSM-AAB239-AS_SAM_17_03QT</strain>
    </source>
</reference>
<reference evidence="11" key="2">
    <citation type="submission" date="2023-04" db="EMBL/GenBank/DDBJ databases">
        <authorList>
            <person name="Bruccoleri R.E."/>
            <person name="Oakeley E.J."/>
            <person name="Faust A.-M."/>
            <person name="Dessus-Babus S."/>
            <person name="Altorfer M."/>
            <person name="Burckhardt D."/>
            <person name="Oertli M."/>
            <person name="Naumann U."/>
            <person name="Petersen F."/>
            <person name="Wong J."/>
        </authorList>
    </citation>
    <scope>NUCLEOTIDE SEQUENCE</scope>
    <source>
        <strain evidence="11">GSM-AAB239-AS_SAM_17_03QT</strain>
        <tissue evidence="11">Leaf</tissue>
    </source>
</reference>
<feature type="signal peptide" evidence="10">
    <location>
        <begin position="1"/>
        <end position="27"/>
    </location>
</feature>
<dbReference type="InterPro" id="IPR036396">
    <property type="entry name" value="Cyt_P450_sf"/>
</dbReference>
<keyword evidence="7 9" id="KW-0503">Monooxygenase</keyword>
<dbReference type="PANTHER" id="PTHR47955">
    <property type="entry name" value="CYTOCHROME P450 FAMILY 71 PROTEIN"/>
    <property type="match status" value="1"/>
</dbReference>
<dbReference type="GO" id="GO:0005506">
    <property type="term" value="F:iron ion binding"/>
    <property type="evidence" value="ECO:0007669"/>
    <property type="project" value="InterPro"/>
</dbReference>
<dbReference type="GO" id="GO:0016705">
    <property type="term" value="F:oxidoreductase activity, acting on paired donors, with incorporation or reduction of molecular oxygen"/>
    <property type="evidence" value="ECO:0007669"/>
    <property type="project" value="InterPro"/>
</dbReference>
<evidence type="ECO:0000256" key="4">
    <source>
        <dbReference type="ARBA" id="ARBA00022723"/>
    </source>
</evidence>
<sequence length="504" mass="57073">MAAIVLLLLSLLPVLFLFLFLKEKTKQKPRLNLPPGPKPIPIIGNLHQTSHDLPHKTAYEFSKTYGPIVHIRLGQIPSIVVSTPALAKEILRNQDLVFCSRPPLTVLRKYSFNGCDVAAAPYGDHWRNLRKIFILELLSNRKLPFFRSSRQSEVDQMIDSIRTRPNRNSPVNISDLMVRLSSSIVCRVVFGYKSKGKYGERSGFHDLLEEGNALFHTVFLADFFPRFGWIIDWFTGARLRLERNARQLDKFYSQVIEEHKISAAAAEKTGGGQDLHDEDFVDVMLRLGKEEGSTITKDHIKGAIMDVLVGGTDTSASTVIWGMAELARNPRVMKKAQEELWSVVGDKGKVEESDLPQLEYLKLVVYETMRLHQQSPIPRESMEQCKVDGYDIPKGTLVFVNAWALARDESSWENALEFRPERFIGSPISHLGNDFQYIPFGAGRRICPAINFGMATVHVALANLLYAFRWKLPPSIKEDDIDLDEAPGSVTYKKNPLFLVPRNK</sequence>
<dbReference type="FunFam" id="1.10.630.10:FF:000011">
    <property type="entry name" value="Cytochrome P450 83B1"/>
    <property type="match status" value="1"/>
</dbReference>
<dbReference type="Proteomes" id="UP001140949">
    <property type="component" value="Unassembled WGS sequence"/>
</dbReference>
<evidence type="ECO:0000256" key="5">
    <source>
        <dbReference type="ARBA" id="ARBA00023002"/>
    </source>
</evidence>
<evidence type="ECO:0000256" key="1">
    <source>
        <dbReference type="ARBA" id="ARBA00001971"/>
    </source>
</evidence>
<accession>A0AAX6ER16</accession>
<keyword evidence="12" id="KW-1185">Reference proteome</keyword>
<comment type="caution">
    <text evidence="11">The sequence shown here is derived from an EMBL/GenBank/DDBJ whole genome shotgun (WGS) entry which is preliminary data.</text>
</comment>
<comment type="similarity">
    <text evidence="2 9">Belongs to the cytochrome P450 family.</text>
</comment>
<evidence type="ECO:0000256" key="10">
    <source>
        <dbReference type="SAM" id="SignalP"/>
    </source>
</evidence>
<organism evidence="11 12">
    <name type="scientific">Iris pallida</name>
    <name type="common">Sweet iris</name>
    <dbReference type="NCBI Taxonomy" id="29817"/>
    <lineage>
        <taxon>Eukaryota</taxon>
        <taxon>Viridiplantae</taxon>
        <taxon>Streptophyta</taxon>
        <taxon>Embryophyta</taxon>
        <taxon>Tracheophyta</taxon>
        <taxon>Spermatophyta</taxon>
        <taxon>Magnoliopsida</taxon>
        <taxon>Liliopsida</taxon>
        <taxon>Asparagales</taxon>
        <taxon>Iridaceae</taxon>
        <taxon>Iridoideae</taxon>
        <taxon>Irideae</taxon>
        <taxon>Iris</taxon>
    </lineage>
</organism>
<evidence type="ECO:0000256" key="6">
    <source>
        <dbReference type="ARBA" id="ARBA00023004"/>
    </source>
</evidence>
<dbReference type="CDD" id="cd11072">
    <property type="entry name" value="CYP71-like"/>
    <property type="match status" value="1"/>
</dbReference>
<evidence type="ECO:0000313" key="11">
    <source>
        <dbReference type="EMBL" id="KAJ6806215.1"/>
    </source>
</evidence>
<dbReference type="Gene3D" id="1.10.630.10">
    <property type="entry name" value="Cytochrome P450"/>
    <property type="match status" value="1"/>
</dbReference>
<gene>
    <name evidence="11" type="ORF">M6B38_176430</name>
</gene>
<dbReference type="PANTHER" id="PTHR47955:SF19">
    <property type="entry name" value="CYTOCHROME P450 71A9-LIKE ISOFORM X1"/>
    <property type="match status" value="1"/>
</dbReference>